<dbReference type="AlphaFoldDB" id="A0AA86SWM7"/>
<sequence>MEGVKIDVARDLIGPDNKQIRFRLDVEGARWECQCRVLGIWIHSDEPFLRFLEHSLKALLDSHKRQDRDASHVFQHIKDVN</sequence>
<keyword evidence="2" id="KW-1185">Reference proteome</keyword>
<dbReference type="Proteomes" id="UP001189624">
    <property type="component" value="Chromosome 5"/>
</dbReference>
<dbReference type="Gramene" id="rna-AYBTSS11_LOCUS17001">
    <property type="protein sequence ID" value="CAJ1957065.1"/>
    <property type="gene ID" value="gene-AYBTSS11_LOCUS17001"/>
</dbReference>
<gene>
    <name evidence="1" type="ORF">AYBTSS11_LOCUS17001</name>
</gene>
<organism evidence="1 2">
    <name type="scientific">Sphenostylis stenocarpa</name>
    <dbReference type="NCBI Taxonomy" id="92480"/>
    <lineage>
        <taxon>Eukaryota</taxon>
        <taxon>Viridiplantae</taxon>
        <taxon>Streptophyta</taxon>
        <taxon>Embryophyta</taxon>
        <taxon>Tracheophyta</taxon>
        <taxon>Spermatophyta</taxon>
        <taxon>Magnoliopsida</taxon>
        <taxon>eudicotyledons</taxon>
        <taxon>Gunneridae</taxon>
        <taxon>Pentapetalae</taxon>
        <taxon>rosids</taxon>
        <taxon>fabids</taxon>
        <taxon>Fabales</taxon>
        <taxon>Fabaceae</taxon>
        <taxon>Papilionoideae</taxon>
        <taxon>50 kb inversion clade</taxon>
        <taxon>NPAAA clade</taxon>
        <taxon>indigoferoid/millettioid clade</taxon>
        <taxon>Phaseoleae</taxon>
        <taxon>Sphenostylis</taxon>
    </lineage>
</organism>
<evidence type="ECO:0000313" key="2">
    <source>
        <dbReference type="Proteomes" id="UP001189624"/>
    </source>
</evidence>
<accession>A0AA86SWM7</accession>
<proteinExistence type="predicted"/>
<name>A0AA86SWM7_9FABA</name>
<evidence type="ECO:0000313" key="1">
    <source>
        <dbReference type="EMBL" id="CAJ1957065.1"/>
    </source>
</evidence>
<reference evidence="1" key="1">
    <citation type="submission" date="2023-10" db="EMBL/GenBank/DDBJ databases">
        <authorList>
            <person name="Domelevo Entfellner J.-B."/>
        </authorList>
    </citation>
    <scope>NUCLEOTIDE SEQUENCE</scope>
</reference>
<protein>
    <submittedName>
        <fullName evidence="1">Uncharacterized protein</fullName>
    </submittedName>
</protein>
<dbReference type="EMBL" id="OY731402">
    <property type="protein sequence ID" value="CAJ1957065.1"/>
    <property type="molecule type" value="Genomic_DNA"/>
</dbReference>